<dbReference type="PROSITE" id="PS00166">
    <property type="entry name" value="ENOYL_COA_HYDRATASE"/>
    <property type="match status" value="1"/>
</dbReference>
<accession>A0A9X1SZR3</accession>
<comment type="caution">
    <text evidence="2">The sequence shown here is derived from an EMBL/GenBank/DDBJ whole genome shotgun (WGS) entry which is preliminary data.</text>
</comment>
<keyword evidence="2" id="KW-0456">Lyase</keyword>
<dbReference type="RefSeq" id="WP_231442127.1">
    <property type="nucleotide sequence ID" value="NZ_JAJOMB010000007.1"/>
</dbReference>
<dbReference type="NCBIfam" id="NF004525">
    <property type="entry name" value="PRK05870.1"/>
    <property type="match status" value="1"/>
</dbReference>
<dbReference type="InterPro" id="IPR029045">
    <property type="entry name" value="ClpP/crotonase-like_dom_sf"/>
</dbReference>
<dbReference type="InterPro" id="IPR001753">
    <property type="entry name" value="Enoyl-CoA_hydra/iso"/>
</dbReference>
<proteinExistence type="inferred from homology"/>
<dbReference type="PANTHER" id="PTHR43459">
    <property type="entry name" value="ENOYL-COA HYDRATASE"/>
    <property type="match status" value="1"/>
</dbReference>
<evidence type="ECO:0000256" key="1">
    <source>
        <dbReference type="RuleBase" id="RU003707"/>
    </source>
</evidence>
<dbReference type="Gene3D" id="3.90.226.10">
    <property type="entry name" value="2-enoyl-CoA Hydratase, Chain A, domain 1"/>
    <property type="match status" value="1"/>
</dbReference>
<protein>
    <submittedName>
        <fullName evidence="2">Enoyl-CoA hydratase</fullName>
        <ecNumber evidence="2">4.2.1.17</ecNumber>
    </submittedName>
</protein>
<dbReference type="Pfam" id="PF00378">
    <property type="entry name" value="ECH_1"/>
    <property type="match status" value="1"/>
</dbReference>
<keyword evidence="3" id="KW-1185">Reference proteome</keyword>
<dbReference type="EMBL" id="JAJOMB010000007">
    <property type="protein sequence ID" value="MCD5312178.1"/>
    <property type="molecule type" value="Genomic_DNA"/>
</dbReference>
<dbReference type="AlphaFoldDB" id="A0A9X1SZR3"/>
<evidence type="ECO:0000313" key="3">
    <source>
        <dbReference type="Proteomes" id="UP001138997"/>
    </source>
</evidence>
<sequence length="250" mass="26502">MKSVRLEKDGPVRHIVLAAPKKRNALSAQMLDELAEAVARVATDEEARALVIRAEGKAFCAGADIHSLFGDLNRPTAQIRDDLKNIYASFLGVADLPIPTIAAVHGVAVGAGVNIALACDIVIAGANAQFAVTFADIGLHPGGGASWFLTRRMGADRALAAIIAAETIDAETGLRHGLVTQIAEDPVKAATRLAHQAAARDPGLIRDAKRAVQIAETSELPEVLEFESWAQAATVGRPDFAEFVERFTKR</sequence>
<dbReference type="InterPro" id="IPR018376">
    <property type="entry name" value="Enoyl-CoA_hyd/isom_CS"/>
</dbReference>
<comment type="similarity">
    <text evidence="1">Belongs to the enoyl-CoA hydratase/isomerase family.</text>
</comment>
<organism evidence="2 3">
    <name type="scientific">Kineosporia babensis</name>
    <dbReference type="NCBI Taxonomy" id="499548"/>
    <lineage>
        <taxon>Bacteria</taxon>
        <taxon>Bacillati</taxon>
        <taxon>Actinomycetota</taxon>
        <taxon>Actinomycetes</taxon>
        <taxon>Kineosporiales</taxon>
        <taxon>Kineosporiaceae</taxon>
        <taxon>Kineosporia</taxon>
    </lineage>
</organism>
<dbReference type="EC" id="4.2.1.17" evidence="2"/>
<reference evidence="2" key="1">
    <citation type="submission" date="2021-11" db="EMBL/GenBank/DDBJ databases">
        <title>Streptomyces corallinus and Kineosporia corallina sp. nov., two new coral-derived marine actinobacteria.</title>
        <authorList>
            <person name="Buangrab K."/>
            <person name="Sutthacheep M."/>
            <person name="Yeemin T."/>
            <person name="Harunari E."/>
            <person name="Igarashi Y."/>
            <person name="Sripreechasak P."/>
            <person name="Kanchanasin P."/>
            <person name="Tanasupawat S."/>
            <person name="Phongsopitanun W."/>
        </authorList>
    </citation>
    <scope>NUCLEOTIDE SEQUENCE</scope>
    <source>
        <strain evidence="2">JCM 31032</strain>
    </source>
</reference>
<dbReference type="Proteomes" id="UP001138997">
    <property type="component" value="Unassembled WGS sequence"/>
</dbReference>
<dbReference type="SUPFAM" id="SSF52096">
    <property type="entry name" value="ClpP/crotonase"/>
    <property type="match status" value="1"/>
</dbReference>
<name>A0A9X1SZR3_9ACTN</name>
<dbReference type="GO" id="GO:0004300">
    <property type="term" value="F:enoyl-CoA hydratase activity"/>
    <property type="evidence" value="ECO:0007669"/>
    <property type="project" value="UniProtKB-EC"/>
</dbReference>
<dbReference type="PANTHER" id="PTHR43459:SF1">
    <property type="entry name" value="EG:BACN32G11.4 PROTEIN"/>
    <property type="match status" value="1"/>
</dbReference>
<gene>
    <name evidence="2" type="ORF">LR394_14810</name>
</gene>
<evidence type="ECO:0000313" key="2">
    <source>
        <dbReference type="EMBL" id="MCD5312178.1"/>
    </source>
</evidence>
<dbReference type="CDD" id="cd06558">
    <property type="entry name" value="crotonase-like"/>
    <property type="match status" value="1"/>
</dbReference>